<organism evidence="9 10">
    <name type="scientific">Pelagomonas calceolata</name>
    <dbReference type="NCBI Taxonomy" id="35677"/>
    <lineage>
        <taxon>Eukaryota</taxon>
        <taxon>Sar</taxon>
        <taxon>Stramenopiles</taxon>
        <taxon>Ochrophyta</taxon>
        <taxon>Pelagophyceae</taxon>
        <taxon>Pelagomonadales</taxon>
        <taxon>Pelagomonadaceae</taxon>
        <taxon>Pelagomonas</taxon>
    </lineage>
</organism>
<evidence type="ECO:0000256" key="8">
    <source>
        <dbReference type="SAM" id="SignalP"/>
    </source>
</evidence>
<accession>A0A8J2S8T3</accession>
<feature type="compositionally biased region" description="Low complexity" evidence="7">
    <location>
        <begin position="486"/>
        <end position="496"/>
    </location>
</feature>
<keyword evidence="4" id="KW-0677">Repeat</keyword>
<feature type="signal peptide" evidence="8">
    <location>
        <begin position="1"/>
        <end position="15"/>
    </location>
</feature>
<feature type="compositionally biased region" description="Pro residues" evidence="7">
    <location>
        <begin position="457"/>
        <end position="475"/>
    </location>
</feature>
<keyword evidence="3" id="KW-0748">Sporozoite</keyword>
<feature type="compositionally biased region" description="Low complexity" evidence="7">
    <location>
        <begin position="446"/>
        <end position="456"/>
    </location>
</feature>
<name>A0A8J2S8T3_9STRA</name>
<dbReference type="AlphaFoldDB" id="A0A8J2S8T3"/>
<evidence type="ECO:0000313" key="10">
    <source>
        <dbReference type="Proteomes" id="UP000789595"/>
    </source>
</evidence>
<dbReference type="EMBL" id="CAKKNE010000001">
    <property type="protein sequence ID" value="CAH0365481.1"/>
    <property type="molecule type" value="Genomic_DNA"/>
</dbReference>
<evidence type="ECO:0000256" key="6">
    <source>
        <dbReference type="ARBA" id="ARBA00045806"/>
    </source>
</evidence>
<evidence type="ECO:0000313" key="9">
    <source>
        <dbReference type="EMBL" id="CAH0365481.1"/>
    </source>
</evidence>
<evidence type="ECO:0000256" key="7">
    <source>
        <dbReference type="SAM" id="MobiDB-lite"/>
    </source>
</evidence>
<feature type="chain" id="PRO_5035305985" description="Circumsporozoite protein" evidence="8">
    <location>
        <begin position="16"/>
        <end position="976"/>
    </location>
</feature>
<protein>
    <recommendedName>
        <fullName evidence="2">Circumsporozoite protein</fullName>
    </recommendedName>
</protein>
<keyword evidence="10" id="KW-1185">Reference proteome</keyword>
<feature type="region of interest" description="Disordered" evidence="7">
    <location>
        <begin position="320"/>
        <end position="615"/>
    </location>
</feature>
<keyword evidence="8" id="KW-0732">Signal</keyword>
<comment type="caution">
    <text evidence="9">The sequence shown here is derived from an EMBL/GenBank/DDBJ whole genome shotgun (WGS) entry which is preliminary data.</text>
</comment>
<dbReference type="OrthoDB" id="206713at2759"/>
<proteinExistence type="inferred from homology"/>
<evidence type="ECO:0000256" key="5">
    <source>
        <dbReference type="ARBA" id="ARBA00033726"/>
    </source>
</evidence>
<feature type="compositionally biased region" description="Pro residues" evidence="7">
    <location>
        <begin position="529"/>
        <end position="539"/>
    </location>
</feature>
<dbReference type="PANTHER" id="PTHR44826:SF3">
    <property type="entry name" value="SPORE COAT PROTEIN SP85"/>
    <property type="match status" value="1"/>
</dbReference>
<feature type="compositionally biased region" description="Basic and acidic residues" evidence="7">
    <location>
        <begin position="945"/>
        <end position="958"/>
    </location>
</feature>
<reference evidence="9" key="1">
    <citation type="submission" date="2021-11" db="EMBL/GenBank/DDBJ databases">
        <authorList>
            <consortium name="Genoscope - CEA"/>
            <person name="William W."/>
        </authorList>
    </citation>
    <scope>NUCLEOTIDE SEQUENCE</scope>
</reference>
<evidence type="ECO:0000256" key="1">
    <source>
        <dbReference type="ARBA" id="ARBA00006241"/>
    </source>
</evidence>
<evidence type="ECO:0000256" key="3">
    <source>
        <dbReference type="ARBA" id="ARBA00022522"/>
    </source>
</evidence>
<feature type="compositionally biased region" description="Pro residues" evidence="7">
    <location>
        <begin position="385"/>
        <end position="395"/>
    </location>
</feature>
<dbReference type="PANTHER" id="PTHR44826">
    <property type="entry name" value="SPORE COAT PROTEIN SP85"/>
    <property type="match status" value="1"/>
</dbReference>
<comment type="function">
    <text evidence="6">Essential sporozoite protein. In the mosquito vector, required for sporozoite development in the oocyst, migration through the vector hemolymph and entry into the vector salivary glands. In the vertebrate host, required for sporozoite migration through the host dermis and infection of host hepatocytes. Binds to highly sulfated heparan sulfate proteoglycans (HSPGs) on the surface of host hepatocytes.</text>
</comment>
<comment type="function">
    <text evidence="5">In the vertebrate host, binds to highly sulfated heparan sulfate proteoglycans (HSPGs) on the surface of host hepatocytes and is required for sporozoite invasion of the host hepatocytes.</text>
</comment>
<comment type="similarity">
    <text evidence="1">Belongs to the plasmodium circumsporozoite protein family.</text>
</comment>
<feature type="compositionally biased region" description="Basic and acidic residues" evidence="7">
    <location>
        <begin position="337"/>
        <end position="352"/>
    </location>
</feature>
<dbReference type="Proteomes" id="UP000789595">
    <property type="component" value="Unassembled WGS sequence"/>
</dbReference>
<gene>
    <name evidence="9" type="ORF">PECAL_1P19220</name>
</gene>
<evidence type="ECO:0000256" key="2">
    <source>
        <dbReference type="ARBA" id="ARBA00021911"/>
    </source>
</evidence>
<feature type="region of interest" description="Disordered" evidence="7">
    <location>
        <begin position="939"/>
        <end position="958"/>
    </location>
</feature>
<sequence>MRTLLAALAVRAAAAAWSDGAVAPQDCDALSGVPLQVLMYGNNDAYTLRKLDQGEWEKLFKINWFDGHINAAAVFVDDNNDVYFFASFGGYLCRFDEDQKVCFDGQLKYSSPNAGVIVGATFYYSKNLGRDGGETIHFVTDIGSDSPTQVTSDKVAFSSTLFEGAVLDFAAVDEADGVSYVEDGDDDLAYLLGLGADFEVVVIRLDNDGHPDAYAVLEGTVEWGAGEEGESGGFGAAYMFKSDGDDAVTSVFFSSNGGKGTFGLDLGFAVDDDCWNEGTDVSGHTTCTTSQPIVRYEAASEESSSNDGLNCPFGVLGTDAPTALPTTSSPSYAPTVEKTEEPTPRPTHDPTKAPKPRPTAAPTYQPSVDPTIEPTEMPTYEPSKAPTPKPSPAPTSRPSANPSYAPSIDPTFEPTHEPSYEPTVSPTPRPSDAPSYSPTVDPTFEPTVYPTYEPSTSPTPKPSPAPTSRPSPEPSYAPTVDPTFEPTVYPTYEPSTSPTPRPSDAPSYSPTVDPTFEPTHLPTYEPSAGPSPRPTPQPSSKPTAAPSYAPSVDPTFEPTLAPTYEPTLKPSDRPTVAPSYGPSAPPSIGPSAEPTYAPTFSETHEPTLKPSMEPSAAPSWQPFIIDSVNCDPNKAAPLQVLRWEDADEYSLRSWDFQTGEYKKEYNIDYFDGHINAVAMWERADGNNYAIGSFGGNLSWFSKKKRIDIGSLVYDTPNAGTVIGNDYYYARSPGKDERNCGIYFVEDIAGEPRFETTSNLCISKSVFEGAVLDFVAANEDDADRYGTSSTYVDDNEAEGLYLFGLGEQHEVLIVKLVDKMPQAYAVVSSVIDWRSKEDDDEPSDDSGYGAGYSFLGPTEQRFFFTSNKGFGMFELQMPITVPDDCWNTGTNTDDHKECKDAPAATLTWMGASAVTNYNDGLNCPVTTVFGHISYAPTYVPSPMPSKSDRRLTDSSASDRRIRRSLRRGNWRGLWRGF</sequence>
<evidence type="ECO:0000256" key="4">
    <source>
        <dbReference type="ARBA" id="ARBA00022737"/>
    </source>
</evidence>
<dbReference type="InterPro" id="IPR051860">
    <property type="entry name" value="Plasmodium_CSP_Invasion"/>
</dbReference>